<keyword evidence="4" id="KW-1185">Reference proteome</keyword>
<proteinExistence type="predicted"/>
<dbReference type="EMBL" id="JAZHXJ010000316">
    <property type="protein sequence ID" value="KAL1864786.1"/>
    <property type="molecule type" value="Genomic_DNA"/>
</dbReference>
<dbReference type="PANTHER" id="PTHR12289:SF44">
    <property type="entry name" value="OUTER MEMBRANE PROTEIN (SAM35), PUTATIVE (AFU_ORTHOLOGUE AFUA_1G13180)-RELATED"/>
    <property type="match status" value="1"/>
</dbReference>
<reference evidence="3 4" key="1">
    <citation type="journal article" date="2024" name="Commun. Biol.">
        <title>Comparative genomic analysis of thermophilic fungi reveals convergent evolutionary adaptations and gene losses.</title>
        <authorList>
            <person name="Steindorff A.S."/>
            <person name="Aguilar-Pontes M.V."/>
            <person name="Robinson A.J."/>
            <person name="Andreopoulos B."/>
            <person name="LaButti K."/>
            <person name="Kuo A."/>
            <person name="Mondo S."/>
            <person name="Riley R."/>
            <person name="Otillar R."/>
            <person name="Haridas S."/>
            <person name="Lipzen A."/>
            <person name="Grimwood J."/>
            <person name="Schmutz J."/>
            <person name="Clum A."/>
            <person name="Reid I.D."/>
            <person name="Moisan M.C."/>
            <person name="Butler G."/>
            <person name="Nguyen T.T.M."/>
            <person name="Dewar K."/>
            <person name="Conant G."/>
            <person name="Drula E."/>
            <person name="Henrissat B."/>
            <person name="Hansel C."/>
            <person name="Singer S."/>
            <person name="Hutchinson M.I."/>
            <person name="de Vries R.P."/>
            <person name="Natvig D.O."/>
            <person name="Powell A.J."/>
            <person name="Tsang A."/>
            <person name="Grigoriev I.V."/>
        </authorList>
    </citation>
    <scope>NUCLEOTIDE SEQUENCE [LARGE SCALE GENOMIC DNA]</scope>
    <source>
        <strain evidence="3 4">ATCC 24622</strain>
    </source>
</reference>
<protein>
    <recommendedName>
        <fullName evidence="2">Thioredoxin-like fold domain-containing protein</fullName>
    </recommendedName>
</protein>
<accession>A0ABR3WMA1</accession>
<organism evidence="3 4">
    <name type="scientific">Phialemonium thermophilum</name>
    <dbReference type="NCBI Taxonomy" id="223376"/>
    <lineage>
        <taxon>Eukaryota</taxon>
        <taxon>Fungi</taxon>
        <taxon>Dikarya</taxon>
        <taxon>Ascomycota</taxon>
        <taxon>Pezizomycotina</taxon>
        <taxon>Sordariomycetes</taxon>
        <taxon>Sordariomycetidae</taxon>
        <taxon>Cephalothecales</taxon>
        <taxon>Cephalothecaceae</taxon>
        <taxon>Phialemonium</taxon>
    </lineage>
</organism>
<feature type="compositionally biased region" description="Pro residues" evidence="1">
    <location>
        <begin position="98"/>
        <end position="108"/>
    </location>
</feature>
<evidence type="ECO:0000313" key="4">
    <source>
        <dbReference type="Proteomes" id="UP001586593"/>
    </source>
</evidence>
<dbReference type="Pfam" id="PF17172">
    <property type="entry name" value="GST_N_4"/>
    <property type="match status" value="1"/>
</dbReference>
<gene>
    <name evidence="3" type="ORF">VTK73DRAFT_5665</name>
</gene>
<evidence type="ECO:0000313" key="3">
    <source>
        <dbReference type="EMBL" id="KAL1864786.1"/>
    </source>
</evidence>
<dbReference type="Proteomes" id="UP001586593">
    <property type="component" value="Unassembled WGS sequence"/>
</dbReference>
<comment type="caution">
    <text evidence="3">The sequence shown here is derived from an EMBL/GenBank/DDBJ whole genome shotgun (WGS) entry which is preliminary data.</text>
</comment>
<feature type="compositionally biased region" description="Low complexity" evidence="1">
    <location>
        <begin position="109"/>
        <end position="126"/>
    </location>
</feature>
<feature type="region of interest" description="Disordered" evidence="1">
    <location>
        <begin position="93"/>
        <end position="131"/>
    </location>
</feature>
<sequence>MTEPRSRWMPPVPGPLQRLFDHFPLTTYPANDLPCRSPGPSELPALYVFVSEEGATKGDPSFNPSCLKWQTLLKFAGVRFRLVSSTNHASPTGALPFLLPPAPRPPSSSPRKATPTTAAVTNPTTADRPVPSSSLLQYAIAHGTSPIPSPPPPLRLRHEAYQALLDGPVRAAWLHALYLTPSNAPVLQALYLDPATACRPVRATLHAQLRRAAAAEVAKWTTASSPYSDVDDAVAAALYAEAASAFDALASLLAESGDEHAWFSGARPGELDAAVFAYTQPLLAERSEEGALGWRDQRLPEAARRAGDGALVRHRARIWDLYYRSG</sequence>
<dbReference type="InterPro" id="IPR012336">
    <property type="entry name" value="Thioredoxin-like_fold"/>
</dbReference>
<name>A0ABR3WMA1_9PEZI</name>
<dbReference type="InterPro" id="IPR050931">
    <property type="entry name" value="Mito_Protein_Transport_Metaxin"/>
</dbReference>
<evidence type="ECO:0000256" key="1">
    <source>
        <dbReference type="SAM" id="MobiDB-lite"/>
    </source>
</evidence>
<feature type="domain" description="Thioredoxin-like fold" evidence="2">
    <location>
        <begin position="64"/>
        <end position="183"/>
    </location>
</feature>
<evidence type="ECO:0000259" key="2">
    <source>
        <dbReference type="Pfam" id="PF17172"/>
    </source>
</evidence>
<dbReference type="PANTHER" id="PTHR12289">
    <property type="entry name" value="METAXIN RELATED"/>
    <property type="match status" value="1"/>
</dbReference>